<evidence type="ECO:0000313" key="2">
    <source>
        <dbReference type="Proteomes" id="UP001519460"/>
    </source>
</evidence>
<proteinExistence type="predicted"/>
<accession>A0ABD0JL47</accession>
<protein>
    <submittedName>
        <fullName evidence="1">Uncharacterized protein</fullName>
    </submittedName>
</protein>
<sequence>MPLSSITPPSEGTTNEHSISIQYALQQTFRQAFSRRLNKPRMRHGRHAVLLHQLATNALADLLGIRSPVKISDCLHCTAFVCRQ</sequence>
<keyword evidence="2" id="KW-1185">Reference proteome</keyword>
<gene>
    <name evidence="1" type="ORF">BaRGS_00033103</name>
</gene>
<name>A0ABD0JL47_9CAEN</name>
<reference evidence="1 2" key="1">
    <citation type="journal article" date="2023" name="Sci. Data">
        <title>Genome assembly of the Korean intertidal mud-creeper Batillaria attramentaria.</title>
        <authorList>
            <person name="Patra A.K."/>
            <person name="Ho P.T."/>
            <person name="Jun S."/>
            <person name="Lee S.J."/>
            <person name="Kim Y."/>
            <person name="Won Y.J."/>
        </authorList>
    </citation>
    <scope>NUCLEOTIDE SEQUENCE [LARGE SCALE GENOMIC DNA]</scope>
    <source>
        <strain evidence="1">Wonlab-2016</strain>
    </source>
</reference>
<organism evidence="1 2">
    <name type="scientific">Batillaria attramentaria</name>
    <dbReference type="NCBI Taxonomy" id="370345"/>
    <lineage>
        <taxon>Eukaryota</taxon>
        <taxon>Metazoa</taxon>
        <taxon>Spiralia</taxon>
        <taxon>Lophotrochozoa</taxon>
        <taxon>Mollusca</taxon>
        <taxon>Gastropoda</taxon>
        <taxon>Caenogastropoda</taxon>
        <taxon>Sorbeoconcha</taxon>
        <taxon>Cerithioidea</taxon>
        <taxon>Batillariidae</taxon>
        <taxon>Batillaria</taxon>
    </lineage>
</organism>
<dbReference type="EMBL" id="JACVVK020000398">
    <property type="protein sequence ID" value="KAK7475677.1"/>
    <property type="molecule type" value="Genomic_DNA"/>
</dbReference>
<dbReference type="AlphaFoldDB" id="A0ABD0JL47"/>
<comment type="caution">
    <text evidence="1">The sequence shown here is derived from an EMBL/GenBank/DDBJ whole genome shotgun (WGS) entry which is preliminary data.</text>
</comment>
<evidence type="ECO:0000313" key="1">
    <source>
        <dbReference type="EMBL" id="KAK7475677.1"/>
    </source>
</evidence>
<dbReference type="Proteomes" id="UP001519460">
    <property type="component" value="Unassembled WGS sequence"/>
</dbReference>
<feature type="non-terminal residue" evidence="1">
    <location>
        <position position="84"/>
    </location>
</feature>